<comment type="pathway">
    <text evidence="4 16">Cell wall biogenesis; peptidoglycan biosynthesis.</text>
</comment>
<evidence type="ECO:0000256" key="16">
    <source>
        <dbReference type="HAMAP-Rule" id="MF_00037"/>
    </source>
</evidence>
<dbReference type="GO" id="GO:0008360">
    <property type="term" value="P:regulation of cell shape"/>
    <property type="evidence" value="ECO:0007669"/>
    <property type="project" value="UniProtKB-KW"/>
</dbReference>
<dbReference type="HAMAP" id="MF_00037">
    <property type="entry name" value="MurB"/>
    <property type="match status" value="1"/>
</dbReference>
<evidence type="ECO:0000313" key="18">
    <source>
        <dbReference type="EMBL" id="HIR71374.1"/>
    </source>
</evidence>
<evidence type="ECO:0000259" key="17">
    <source>
        <dbReference type="PROSITE" id="PS51387"/>
    </source>
</evidence>
<reference evidence="18" key="1">
    <citation type="submission" date="2020-10" db="EMBL/GenBank/DDBJ databases">
        <authorList>
            <person name="Gilroy R."/>
        </authorList>
    </citation>
    <scope>NUCLEOTIDE SEQUENCE</scope>
    <source>
        <strain evidence="18">ChiSjej5B23-6657</strain>
    </source>
</reference>
<dbReference type="InterPro" id="IPR003170">
    <property type="entry name" value="MurB"/>
</dbReference>
<keyword evidence="12 16" id="KW-0560">Oxidoreductase</keyword>
<name>A0A9D1JBT7_9FIRM</name>
<dbReference type="InterPro" id="IPR016166">
    <property type="entry name" value="FAD-bd_PCMH"/>
</dbReference>
<evidence type="ECO:0000256" key="10">
    <source>
        <dbReference type="ARBA" id="ARBA00022960"/>
    </source>
</evidence>
<dbReference type="PANTHER" id="PTHR21071">
    <property type="entry name" value="UDP-N-ACETYLENOLPYRUVOYLGLUCOSAMINE REDUCTASE"/>
    <property type="match status" value="1"/>
</dbReference>
<keyword evidence="10 16" id="KW-0133">Cell shape</keyword>
<evidence type="ECO:0000256" key="9">
    <source>
        <dbReference type="ARBA" id="ARBA00022857"/>
    </source>
</evidence>
<evidence type="ECO:0000256" key="7">
    <source>
        <dbReference type="ARBA" id="ARBA00022630"/>
    </source>
</evidence>
<dbReference type="GO" id="GO:0051301">
    <property type="term" value="P:cell division"/>
    <property type="evidence" value="ECO:0007669"/>
    <property type="project" value="UniProtKB-KW"/>
</dbReference>
<dbReference type="PANTHER" id="PTHR21071:SF4">
    <property type="entry name" value="UDP-N-ACETYLENOLPYRUVOYLGLUCOSAMINE REDUCTASE"/>
    <property type="match status" value="1"/>
</dbReference>
<feature type="active site" evidence="16">
    <location>
        <position position="296"/>
    </location>
</feature>
<proteinExistence type="inferred from homology"/>
<dbReference type="SUPFAM" id="SSF56194">
    <property type="entry name" value="Uridine diphospho-N-Acetylenolpyruvylglucosamine reductase, MurB, C-terminal domain"/>
    <property type="match status" value="1"/>
</dbReference>
<dbReference type="EC" id="1.3.1.98" evidence="16"/>
<evidence type="ECO:0000256" key="14">
    <source>
        <dbReference type="ARBA" id="ARBA00023316"/>
    </source>
</evidence>
<evidence type="ECO:0000256" key="8">
    <source>
        <dbReference type="ARBA" id="ARBA00022827"/>
    </source>
</evidence>
<evidence type="ECO:0000256" key="1">
    <source>
        <dbReference type="ARBA" id="ARBA00001974"/>
    </source>
</evidence>
<feature type="domain" description="FAD-binding PCMH-type" evidence="17">
    <location>
        <begin position="32"/>
        <end position="197"/>
    </location>
</feature>
<evidence type="ECO:0000256" key="15">
    <source>
        <dbReference type="ARBA" id="ARBA00048914"/>
    </source>
</evidence>
<evidence type="ECO:0000256" key="4">
    <source>
        <dbReference type="ARBA" id="ARBA00004752"/>
    </source>
</evidence>
<evidence type="ECO:0000256" key="3">
    <source>
        <dbReference type="ARBA" id="ARBA00004496"/>
    </source>
</evidence>
<reference evidence="18" key="2">
    <citation type="journal article" date="2021" name="PeerJ">
        <title>Extensive microbial diversity within the chicken gut microbiome revealed by metagenomics and culture.</title>
        <authorList>
            <person name="Gilroy R."/>
            <person name="Ravi A."/>
            <person name="Getino M."/>
            <person name="Pursley I."/>
            <person name="Horton D.L."/>
            <person name="Alikhan N.F."/>
            <person name="Baker D."/>
            <person name="Gharbi K."/>
            <person name="Hall N."/>
            <person name="Watson M."/>
            <person name="Adriaenssens E.M."/>
            <person name="Foster-Nyarko E."/>
            <person name="Jarju S."/>
            <person name="Secka A."/>
            <person name="Antonio M."/>
            <person name="Oren A."/>
            <person name="Chaudhuri R.R."/>
            <person name="La Ragione R."/>
            <person name="Hildebrand F."/>
            <person name="Pallen M.J."/>
        </authorList>
    </citation>
    <scope>NUCLEOTIDE SEQUENCE</scope>
    <source>
        <strain evidence="18">ChiSjej5B23-6657</strain>
    </source>
</reference>
<comment type="cofactor">
    <cofactor evidence="1 16">
        <name>FAD</name>
        <dbReference type="ChEBI" id="CHEBI:57692"/>
    </cofactor>
</comment>
<keyword evidence="5 16" id="KW-0963">Cytoplasm</keyword>
<gene>
    <name evidence="16 18" type="primary">murB</name>
    <name evidence="18" type="ORF">IAA55_08840</name>
</gene>
<dbReference type="NCBIfam" id="TIGR00179">
    <property type="entry name" value="murB"/>
    <property type="match status" value="1"/>
</dbReference>
<protein>
    <recommendedName>
        <fullName evidence="16">UDP-N-acetylenolpyruvoylglucosamine reductase</fullName>
        <ecNumber evidence="16">1.3.1.98</ecNumber>
    </recommendedName>
    <alternativeName>
        <fullName evidence="16">UDP-N-acetylmuramate dehydrogenase</fullName>
    </alternativeName>
</protein>
<dbReference type="Gene3D" id="3.30.43.10">
    <property type="entry name" value="Uridine Diphospho-n-acetylenolpyruvylglucosamine Reductase, domain 2"/>
    <property type="match status" value="1"/>
</dbReference>
<comment type="similarity">
    <text evidence="16">Belongs to the MurB family.</text>
</comment>
<keyword evidence="9 16" id="KW-0521">NADP</keyword>
<dbReference type="NCBIfam" id="NF010480">
    <property type="entry name" value="PRK13905.1"/>
    <property type="match status" value="1"/>
</dbReference>
<dbReference type="GO" id="GO:0005829">
    <property type="term" value="C:cytosol"/>
    <property type="evidence" value="ECO:0007669"/>
    <property type="project" value="TreeGrafter"/>
</dbReference>
<feature type="active site" evidence="16">
    <location>
        <position position="176"/>
    </location>
</feature>
<dbReference type="AlphaFoldDB" id="A0A9D1JBT7"/>
<dbReference type="GO" id="GO:0008762">
    <property type="term" value="F:UDP-N-acetylmuramate dehydrogenase activity"/>
    <property type="evidence" value="ECO:0007669"/>
    <property type="project" value="UniProtKB-UniRule"/>
</dbReference>
<keyword evidence="11 16" id="KW-0573">Peptidoglycan synthesis</keyword>
<keyword evidence="6 16" id="KW-0132">Cell division</keyword>
<keyword evidence="14 16" id="KW-0961">Cell wall biogenesis/degradation</keyword>
<evidence type="ECO:0000256" key="13">
    <source>
        <dbReference type="ARBA" id="ARBA00023306"/>
    </source>
</evidence>
<comment type="subcellular location">
    <subcellularLocation>
        <location evidence="3 16">Cytoplasm</location>
    </subcellularLocation>
</comment>
<evidence type="ECO:0000256" key="6">
    <source>
        <dbReference type="ARBA" id="ARBA00022618"/>
    </source>
</evidence>
<comment type="caution">
    <text evidence="18">The sequence shown here is derived from an EMBL/GenBank/DDBJ whole genome shotgun (WGS) entry which is preliminary data.</text>
</comment>
<evidence type="ECO:0000313" key="19">
    <source>
        <dbReference type="Proteomes" id="UP000823912"/>
    </source>
</evidence>
<dbReference type="Pfam" id="PF02873">
    <property type="entry name" value="MurB_C"/>
    <property type="match status" value="1"/>
</dbReference>
<keyword evidence="8 16" id="KW-0274">FAD</keyword>
<dbReference type="InterPro" id="IPR016169">
    <property type="entry name" value="FAD-bd_PCMH_sub2"/>
</dbReference>
<keyword evidence="13 16" id="KW-0131">Cell cycle</keyword>
<dbReference type="EMBL" id="DVHM01000146">
    <property type="protein sequence ID" value="HIR71374.1"/>
    <property type="molecule type" value="Genomic_DNA"/>
</dbReference>
<dbReference type="PROSITE" id="PS51387">
    <property type="entry name" value="FAD_PCMH"/>
    <property type="match status" value="1"/>
</dbReference>
<accession>A0A9D1JBT7</accession>
<dbReference type="InterPro" id="IPR016167">
    <property type="entry name" value="FAD-bd_PCMH_sub1"/>
</dbReference>
<evidence type="ECO:0000256" key="12">
    <source>
        <dbReference type="ARBA" id="ARBA00023002"/>
    </source>
</evidence>
<dbReference type="Gene3D" id="3.30.465.10">
    <property type="match status" value="1"/>
</dbReference>
<dbReference type="Gene3D" id="3.90.78.10">
    <property type="entry name" value="UDP-N-acetylenolpyruvoylglucosamine reductase, C-terminal domain"/>
    <property type="match status" value="1"/>
</dbReference>
<dbReference type="GO" id="GO:0071949">
    <property type="term" value="F:FAD binding"/>
    <property type="evidence" value="ECO:0007669"/>
    <property type="project" value="InterPro"/>
</dbReference>
<evidence type="ECO:0000256" key="2">
    <source>
        <dbReference type="ARBA" id="ARBA00003921"/>
    </source>
</evidence>
<comment type="catalytic activity">
    <reaction evidence="15 16">
        <text>UDP-N-acetyl-alpha-D-muramate + NADP(+) = UDP-N-acetyl-3-O-(1-carboxyvinyl)-alpha-D-glucosamine + NADPH + H(+)</text>
        <dbReference type="Rhea" id="RHEA:12248"/>
        <dbReference type="ChEBI" id="CHEBI:15378"/>
        <dbReference type="ChEBI" id="CHEBI:57783"/>
        <dbReference type="ChEBI" id="CHEBI:58349"/>
        <dbReference type="ChEBI" id="CHEBI:68483"/>
        <dbReference type="ChEBI" id="CHEBI:70757"/>
        <dbReference type="EC" id="1.3.1.98"/>
    </reaction>
</comment>
<dbReference type="GO" id="GO:0009252">
    <property type="term" value="P:peptidoglycan biosynthetic process"/>
    <property type="evidence" value="ECO:0007669"/>
    <property type="project" value="UniProtKB-UniRule"/>
</dbReference>
<organism evidence="18 19">
    <name type="scientific">Candidatus Pullilachnospira gallistercoris</name>
    <dbReference type="NCBI Taxonomy" id="2840911"/>
    <lineage>
        <taxon>Bacteria</taxon>
        <taxon>Bacillati</taxon>
        <taxon>Bacillota</taxon>
        <taxon>Clostridia</taxon>
        <taxon>Lachnospirales</taxon>
        <taxon>Lachnospiraceae</taxon>
        <taxon>Lachnospiraceae incertae sedis</taxon>
        <taxon>Candidatus Pullilachnospira</taxon>
    </lineage>
</organism>
<feature type="active site" description="Proton donor" evidence="16">
    <location>
        <position position="226"/>
    </location>
</feature>
<comment type="function">
    <text evidence="2 16">Cell wall formation.</text>
</comment>
<dbReference type="InterPro" id="IPR036318">
    <property type="entry name" value="FAD-bd_PCMH-like_sf"/>
</dbReference>
<evidence type="ECO:0000256" key="11">
    <source>
        <dbReference type="ARBA" id="ARBA00022984"/>
    </source>
</evidence>
<keyword evidence="7 16" id="KW-0285">Flavoprotein</keyword>
<dbReference type="Proteomes" id="UP000823912">
    <property type="component" value="Unassembled WGS sequence"/>
</dbReference>
<sequence length="308" mass="33075">MEETAILRELVSIVGNDRVRTQEPMSRHTSFRIGGPAEIFVEPTVAQVGRVIARCKEGEIPCTVIGNGSNLLVGDGGIPGVVICLGEQASGISVFREELFAEAGALLSKMAAEAQRAGLTGLEFAAGIPGSLGGAIIMNAGAYGGEMADVVREVQVLTADGDIEIWGRDDMEFGYRSSRAMKEGAIVLSAFFDLKEGDPGQIRQRMNELAERRREKQPLEYPSAGSTFKRPEGHFAGKLIMEAGLGGYRVGDAQVSEKHCGFVINRGNATASQVRQLMEDVIRQVQKTSGVTLEPEVRMVGIFSAEKE</sequence>
<dbReference type="InterPro" id="IPR036635">
    <property type="entry name" value="MurB_C_sf"/>
</dbReference>
<dbReference type="Pfam" id="PF01565">
    <property type="entry name" value="FAD_binding_4"/>
    <property type="match status" value="1"/>
</dbReference>
<dbReference type="SUPFAM" id="SSF56176">
    <property type="entry name" value="FAD-binding/transporter-associated domain-like"/>
    <property type="match status" value="1"/>
</dbReference>
<dbReference type="GO" id="GO:0071555">
    <property type="term" value="P:cell wall organization"/>
    <property type="evidence" value="ECO:0007669"/>
    <property type="project" value="UniProtKB-KW"/>
</dbReference>
<evidence type="ECO:0000256" key="5">
    <source>
        <dbReference type="ARBA" id="ARBA00022490"/>
    </source>
</evidence>
<dbReference type="InterPro" id="IPR011601">
    <property type="entry name" value="MurB_C"/>
</dbReference>
<dbReference type="InterPro" id="IPR006094">
    <property type="entry name" value="Oxid_FAD_bind_N"/>
</dbReference>